<dbReference type="OrthoDB" id="10017160at2759"/>
<dbReference type="Proteomes" id="UP000299102">
    <property type="component" value="Unassembled WGS sequence"/>
</dbReference>
<protein>
    <recommendedName>
        <fullName evidence="3">Histone-lysine N-methyltransferase SETMAR</fullName>
    </recommendedName>
</protein>
<dbReference type="AlphaFoldDB" id="A0A4C1SDD7"/>
<proteinExistence type="predicted"/>
<accession>A0A4C1SDD7</accession>
<reference evidence="1 2" key="1">
    <citation type="journal article" date="2019" name="Commun. Biol.">
        <title>The bagworm genome reveals a unique fibroin gene that provides high tensile strength.</title>
        <authorList>
            <person name="Kono N."/>
            <person name="Nakamura H."/>
            <person name="Ohtoshi R."/>
            <person name="Tomita M."/>
            <person name="Numata K."/>
            <person name="Arakawa K."/>
        </authorList>
    </citation>
    <scope>NUCLEOTIDE SEQUENCE [LARGE SCALE GENOMIC DNA]</scope>
</reference>
<evidence type="ECO:0000313" key="2">
    <source>
        <dbReference type="Proteomes" id="UP000299102"/>
    </source>
</evidence>
<organism evidence="1 2">
    <name type="scientific">Eumeta variegata</name>
    <name type="common">Bagworm moth</name>
    <name type="synonym">Eumeta japonica</name>
    <dbReference type="NCBI Taxonomy" id="151549"/>
    <lineage>
        <taxon>Eukaryota</taxon>
        <taxon>Metazoa</taxon>
        <taxon>Ecdysozoa</taxon>
        <taxon>Arthropoda</taxon>
        <taxon>Hexapoda</taxon>
        <taxon>Insecta</taxon>
        <taxon>Pterygota</taxon>
        <taxon>Neoptera</taxon>
        <taxon>Endopterygota</taxon>
        <taxon>Lepidoptera</taxon>
        <taxon>Glossata</taxon>
        <taxon>Ditrysia</taxon>
        <taxon>Tineoidea</taxon>
        <taxon>Psychidae</taxon>
        <taxon>Oiketicinae</taxon>
        <taxon>Eumeta</taxon>
    </lineage>
</organism>
<gene>
    <name evidence="1" type="ORF">EVAR_74394_1</name>
</gene>
<dbReference type="EMBL" id="BGZK01000004">
    <property type="protein sequence ID" value="GBP00095.1"/>
    <property type="molecule type" value="Genomic_DNA"/>
</dbReference>
<evidence type="ECO:0008006" key="3">
    <source>
        <dbReference type="Google" id="ProtNLM"/>
    </source>
</evidence>
<comment type="caution">
    <text evidence="1">The sequence shown here is derived from an EMBL/GenBank/DDBJ whole genome shotgun (WGS) entry which is preliminary data.</text>
</comment>
<keyword evidence="2" id="KW-1185">Reference proteome</keyword>
<name>A0A4C1SDD7_EUMVA</name>
<evidence type="ECO:0000313" key="1">
    <source>
        <dbReference type="EMBL" id="GBP00095.1"/>
    </source>
</evidence>
<sequence length="130" mass="14943">MSELLPEQKQGAARARELKFYLENYGTKFRQTFPLWDIRTDSEFNRGWSMPTDELKEGRPKSVVVPQHIDAIRELIMQDGGVAYREIKASLGISMMNIHNMLRENLVLKKHELMIDAAPIGRLMSIGAKK</sequence>